<dbReference type="AlphaFoldDB" id="T1GIC5"/>
<accession>T1GIC5</accession>
<dbReference type="Proteomes" id="UP000015102">
    <property type="component" value="Unassembled WGS sequence"/>
</dbReference>
<sequence>MKSNKIIDIGSPSHSAIYTIRQTTQKGIPFIHECRNQDIKNKRSKTKHQNPENRKKFKGYRKEKNSRVPKLMFSLACAPRYVFHQMQPKRVERIEPVGTCFTSTNFTSFTEFAPCRSHDSVPIQKYQLLFTLGTLVSSFFVYRRRYPVLENCC</sequence>
<keyword evidence="3" id="KW-1185">Reference proteome</keyword>
<name>T1GIC5_MEGSC</name>
<organism evidence="2 3">
    <name type="scientific">Megaselia scalaris</name>
    <name type="common">Humpbacked fly</name>
    <name type="synonym">Phora scalaris</name>
    <dbReference type="NCBI Taxonomy" id="36166"/>
    <lineage>
        <taxon>Eukaryota</taxon>
        <taxon>Metazoa</taxon>
        <taxon>Ecdysozoa</taxon>
        <taxon>Arthropoda</taxon>
        <taxon>Hexapoda</taxon>
        <taxon>Insecta</taxon>
        <taxon>Pterygota</taxon>
        <taxon>Neoptera</taxon>
        <taxon>Endopterygota</taxon>
        <taxon>Diptera</taxon>
        <taxon>Brachycera</taxon>
        <taxon>Muscomorpha</taxon>
        <taxon>Platypezoidea</taxon>
        <taxon>Phoridae</taxon>
        <taxon>Megaseliini</taxon>
        <taxon>Megaselia</taxon>
    </lineage>
</organism>
<evidence type="ECO:0000256" key="1">
    <source>
        <dbReference type="SAM" id="MobiDB-lite"/>
    </source>
</evidence>
<dbReference type="EMBL" id="CAQQ02147785">
    <property type="status" value="NOT_ANNOTATED_CDS"/>
    <property type="molecule type" value="Genomic_DNA"/>
</dbReference>
<protein>
    <submittedName>
        <fullName evidence="2">Uncharacterized protein</fullName>
    </submittedName>
</protein>
<dbReference type="EnsemblMetazoa" id="MESCA003197-RA">
    <property type="protein sequence ID" value="MESCA003197-PA"/>
    <property type="gene ID" value="MESCA003197"/>
</dbReference>
<reference evidence="2" key="2">
    <citation type="submission" date="2015-06" db="UniProtKB">
        <authorList>
            <consortium name="EnsemblMetazoa"/>
        </authorList>
    </citation>
    <scope>IDENTIFICATION</scope>
</reference>
<dbReference type="HOGENOM" id="CLU_1715347_0_0_1"/>
<dbReference type="Gene3D" id="2.130.10.130">
    <property type="entry name" value="Integrin alpha, N-terminal"/>
    <property type="match status" value="1"/>
</dbReference>
<evidence type="ECO:0000313" key="2">
    <source>
        <dbReference type="EnsemblMetazoa" id="MESCA003197-PA"/>
    </source>
</evidence>
<proteinExistence type="predicted"/>
<reference evidence="3" key="1">
    <citation type="submission" date="2013-02" db="EMBL/GenBank/DDBJ databases">
        <authorList>
            <person name="Hughes D."/>
        </authorList>
    </citation>
    <scope>NUCLEOTIDE SEQUENCE</scope>
    <source>
        <strain>Durham</strain>
        <strain evidence="3">NC isolate 2 -- Noor lab</strain>
    </source>
</reference>
<feature type="compositionally biased region" description="Basic and acidic residues" evidence="1">
    <location>
        <begin position="49"/>
        <end position="64"/>
    </location>
</feature>
<dbReference type="InterPro" id="IPR028994">
    <property type="entry name" value="Integrin_alpha_N"/>
</dbReference>
<dbReference type="STRING" id="36166.T1GIC5"/>
<feature type="region of interest" description="Disordered" evidence="1">
    <location>
        <begin position="37"/>
        <end position="64"/>
    </location>
</feature>
<evidence type="ECO:0000313" key="3">
    <source>
        <dbReference type="Proteomes" id="UP000015102"/>
    </source>
</evidence>